<feature type="coiled-coil region" evidence="1">
    <location>
        <begin position="108"/>
        <end position="149"/>
    </location>
</feature>
<accession>A0A0R1GSQ9</accession>
<protein>
    <recommendedName>
        <fullName evidence="5">Cyclic nucleotide-binding protein</fullName>
    </recommendedName>
</protein>
<keyword evidence="2" id="KW-0812">Transmembrane</keyword>
<evidence type="ECO:0008006" key="5">
    <source>
        <dbReference type="Google" id="ProtNLM"/>
    </source>
</evidence>
<keyword evidence="1" id="KW-0175">Coiled coil</keyword>
<dbReference type="AlphaFoldDB" id="A0A0R1GSQ9"/>
<dbReference type="Pfam" id="PF06210">
    <property type="entry name" value="DUF1003"/>
    <property type="match status" value="1"/>
</dbReference>
<feature type="transmembrane region" description="Helical" evidence="2">
    <location>
        <begin position="72"/>
        <end position="93"/>
    </location>
</feature>
<proteinExistence type="predicted"/>
<comment type="caution">
    <text evidence="3">The sequence shown here is derived from an EMBL/GenBank/DDBJ whole genome shotgun (WGS) entry which is preliminary data.</text>
</comment>
<dbReference type="PANTHER" id="PTHR41386">
    <property type="entry name" value="INTEGRAL MEMBRANE PROTEIN-RELATED"/>
    <property type="match status" value="1"/>
</dbReference>
<sequence>MMKKFYLKRTSLPETTQNNTQRNGETTTVGERVADAIAKFGGSWGFIGIFLAVLVIWMALNVTHLFGVKFDPYPFILLNLFLSCLAAIQAPIIMMSQNRAAKRDHEAAQNDYQTNLQAERRIKKLEKKLEQQNKKIDQLLALIEAQAKSDQFTNDRQ</sequence>
<reference evidence="3 4" key="1">
    <citation type="journal article" date="2015" name="Genome Announc.">
        <title>Expanding the biotechnology potential of lactobacilli through comparative genomics of 213 strains and associated genera.</title>
        <authorList>
            <person name="Sun Z."/>
            <person name="Harris H.M."/>
            <person name="McCann A."/>
            <person name="Guo C."/>
            <person name="Argimon S."/>
            <person name="Zhang W."/>
            <person name="Yang X."/>
            <person name="Jeffery I.B."/>
            <person name="Cooney J.C."/>
            <person name="Kagawa T.F."/>
            <person name="Liu W."/>
            <person name="Song Y."/>
            <person name="Salvetti E."/>
            <person name="Wrobel A."/>
            <person name="Rasinkangas P."/>
            <person name="Parkhill J."/>
            <person name="Rea M.C."/>
            <person name="O'Sullivan O."/>
            <person name="Ritari J."/>
            <person name="Douillard F.P."/>
            <person name="Paul Ross R."/>
            <person name="Yang R."/>
            <person name="Briner A.E."/>
            <person name="Felis G.E."/>
            <person name="de Vos W.M."/>
            <person name="Barrangou R."/>
            <person name="Klaenhammer T.R."/>
            <person name="Caufield P.W."/>
            <person name="Cui Y."/>
            <person name="Zhang H."/>
            <person name="O'Toole P.W."/>
        </authorList>
    </citation>
    <scope>NUCLEOTIDE SEQUENCE [LARGE SCALE GENOMIC DNA]</scope>
    <source>
        <strain evidence="3 4">DSM 20534</strain>
    </source>
</reference>
<keyword evidence="2" id="KW-0472">Membrane</keyword>
<evidence type="ECO:0000313" key="4">
    <source>
        <dbReference type="Proteomes" id="UP000050909"/>
    </source>
</evidence>
<evidence type="ECO:0000313" key="3">
    <source>
        <dbReference type="EMBL" id="KRK37126.1"/>
    </source>
</evidence>
<keyword evidence="4" id="KW-1185">Reference proteome</keyword>
<name>A0A0R1GSQ9_9LACO</name>
<dbReference type="PANTHER" id="PTHR41386:SF1">
    <property type="entry name" value="MEMBRANE PROTEIN"/>
    <property type="match status" value="1"/>
</dbReference>
<dbReference type="Proteomes" id="UP000050909">
    <property type="component" value="Unassembled WGS sequence"/>
</dbReference>
<dbReference type="PATRIC" id="fig|1423722.3.peg.1495"/>
<feature type="transmembrane region" description="Helical" evidence="2">
    <location>
        <begin position="40"/>
        <end position="60"/>
    </location>
</feature>
<evidence type="ECO:0000256" key="1">
    <source>
        <dbReference type="SAM" id="Coils"/>
    </source>
</evidence>
<gene>
    <name evidence="3" type="ORF">FC62_GL001469</name>
</gene>
<dbReference type="EMBL" id="AZCV01000007">
    <property type="protein sequence ID" value="KRK37126.1"/>
    <property type="molecule type" value="Genomic_DNA"/>
</dbReference>
<organism evidence="3 4">
    <name type="scientific">Amylolactobacillus amylotrophicus DSM 20534</name>
    <dbReference type="NCBI Taxonomy" id="1423722"/>
    <lineage>
        <taxon>Bacteria</taxon>
        <taxon>Bacillati</taxon>
        <taxon>Bacillota</taxon>
        <taxon>Bacilli</taxon>
        <taxon>Lactobacillales</taxon>
        <taxon>Lactobacillaceae</taxon>
        <taxon>Amylolactobacillus</taxon>
    </lineage>
</organism>
<keyword evidence="2" id="KW-1133">Transmembrane helix</keyword>
<evidence type="ECO:0000256" key="2">
    <source>
        <dbReference type="SAM" id="Phobius"/>
    </source>
</evidence>
<dbReference type="InterPro" id="IPR010406">
    <property type="entry name" value="DUF1003"/>
</dbReference>